<accession>U4LC09</accession>
<dbReference type="OrthoDB" id="2264563at2759"/>
<dbReference type="Proteomes" id="UP000018144">
    <property type="component" value="Unassembled WGS sequence"/>
</dbReference>
<name>U4LC09_PYROM</name>
<gene>
    <name evidence="5" type="ORF">PCON_11552</name>
</gene>
<dbReference type="InterPro" id="IPR046868">
    <property type="entry name" value="BAR_4"/>
</dbReference>
<dbReference type="PANTHER" id="PTHR31941">
    <property type="entry name" value="CYTOSKELETAL SIGNALING PROTEIN SLM1"/>
    <property type="match status" value="1"/>
</dbReference>
<dbReference type="InterPro" id="IPR001849">
    <property type="entry name" value="PH_domain"/>
</dbReference>
<dbReference type="eggNOG" id="ENOG502QRAF">
    <property type="taxonomic scope" value="Eukaryota"/>
</dbReference>
<dbReference type="Gene3D" id="1.20.1270.60">
    <property type="entry name" value="Arfaptin homology (AH) domain/BAR domain"/>
    <property type="match status" value="1"/>
</dbReference>
<evidence type="ECO:0000256" key="3">
    <source>
        <dbReference type="SAM" id="Phobius"/>
    </source>
</evidence>
<reference evidence="5 6" key="1">
    <citation type="journal article" date="2013" name="PLoS Genet.">
        <title>The genome and development-dependent transcriptomes of Pyronema confluens: a window into fungal evolution.</title>
        <authorList>
            <person name="Traeger S."/>
            <person name="Altegoer F."/>
            <person name="Freitag M."/>
            <person name="Gabaldon T."/>
            <person name="Kempken F."/>
            <person name="Kumar A."/>
            <person name="Marcet-Houben M."/>
            <person name="Poggeler S."/>
            <person name="Stajich J.E."/>
            <person name="Nowrousian M."/>
        </authorList>
    </citation>
    <scope>NUCLEOTIDE SEQUENCE [LARGE SCALE GENOMIC DNA]</scope>
    <source>
        <strain evidence="6">CBS 100304</strain>
        <tissue evidence="5">Vegetative mycelium</tissue>
    </source>
</reference>
<dbReference type="InterPro" id="IPR046869">
    <property type="entry name" value="SLM1/RGC1-like_PH"/>
</dbReference>
<dbReference type="SUPFAM" id="SSF50729">
    <property type="entry name" value="PH domain-like"/>
    <property type="match status" value="1"/>
</dbReference>
<protein>
    <submittedName>
        <fullName evidence="5">Similar to Uncharacterized PH domain-containing protein C637.13c acc. no. O94447</fullName>
    </submittedName>
</protein>
<dbReference type="AlphaFoldDB" id="U4LC09"/>
<keyword evidence="1" id="KW-0597">Phosphoprotein</keyword>
<dbReference type="Pfam" id="PF20399">
    <property type="entry name" value="PH_20"/>
    <property type="match status" value="1"/>
</dbReference>
<dbReference type="OMA" id="KVGNAFH"/>
<evidence type="ECO:0000256" key="2">
    <source>
        <dbReference type="SAM" id="MobiDB-lite"/>
    </source>
</evidence>
<dbReference type="SUPFAM" id="SSF103657">
    <property type="entry name" value="BAR/IMD domain-like"/>
    <property type="match status" value="1"/>
</dbReference>
<organism evidence="5 6">
    <name type="scientific">Pyronema omphalodes (strain CBS 100304)</name>
    <name type="common">Pyronema confluens</name>
    <dbReference type="NCBI Taxonomy" id="1076935"/>
    <lineage>
        <taxon>Eukaryota</taxon>
        <taxon>Fungi</taxon>
        <taxon>Dikarya</taxon>
        <taxon>Ascomycota</taxon>
        <taxon>Pezizomycotina</taxon>
        <taxon>Pezizomycetes</taxon>
        <taxon>Pezizales</taxon>
        <taxon>Pyronemataceae</taxon>
        <taxon>Pyronema</taxon>
    </lineage>
</organism>
<dbReference type="STRING" id="1076935.U4LC09"/>
<dbReference type="PROSITE" id="PS50003">
    <property type="entry name" value="PH_DOMAIN"/>
    <property type="match status" value="1"/>
</dbReference>
<dbReference type="Pfam" id="PF20400">
    <property type="entry name" value="BAR_4"/>
    <property type="match status" value="1"/>
</dbReference>
<dbReference type="InterPro" id="IPR043453">
    <property type="entry name" value="Slm1_PH"/>
</dbReference>
<evidence type="ECO:0000256" key="1">
    <source>
        <dbReference type="ARBA" id="ARBA00022553"/>
    </source>
</evidence>
<keyword evidence="3" id="KW-0472">Membrane</keyword>
<dbReference type="CDD" id="cd13311">
    <property type="entry name" value="PH_Slm1"/>
    <property type="match status" value="1"/>
</dbReference>
<feature type="domain" description="PH" evidence="4">
    <location>
        <begin position="325"/>
        <end position="431"/>
    </location>
</feature>
<dbReference type="InterPro" id="IPR011993">
    <property type="entry name" value="PH-like_dom_sf"/>
</dbReference>
<evidence type="ECO:0000259" key="4">
    <source>
        <dbReference type="PROSITE" id="PS50003"/>
    </source>
</evidence>
<keyword evidence="3" id="KW-1133">Transmembrane helix</keyword>
<proteinExistence type="predicted"/>
<dbReference type="SMART" id="SM00233">
    <property type="entry name" value="PH"/>
    <property type="match status" value="1"/>
</dbReference>
<keyword evidence="3" id="KW-0812">Transmembrane</keyword>
<dbReference type="Gene3D" id="2.30.29.30">
    <property type="entry name" value="Pleckstrin-homology domain (PH domain)/Phosphotyrosine-binding domain (PTB)"/>
    <property type="match status" value="1"/>
</dbReference>
<keyword evidence="6" id="KW-1185">Reference proteome</keyword>
<feature type="region of interest" description="Disordered" evidence="2">
    <location>
        <begin position="1"/>
        <end position="22"/>
    </location>
</feature>
<dbReference type="EMBL" id="HF935656">
    <property type="protein sequence ID" value="CCX11958.1"/>
    <property type="molecule type" value="Genomic_DNA"/>
</dbReference>
<evidence type="ECO:0000313" key="6">
    <source>
        <dbReference type="Proteomes" id="UP000018144"/>
    </source>
</evidence>
<dbReference type="InterPro" id="IPR027267">
    <property type="entry name" value="AH/BAR_dom_sf"/>
</dbReference>
<dbReference type="PANTHER" id="PTHR31941:SF1">
    <property type="entry name" value="CYTOSKELETAL SIGNALING PROTEIN SLM1"/>
    <property type="match status" value="1"/>
</dbReference>
<evidence type="ECO:0000313" key="5">
    <source>
        <dbReference type="EMBL" id="CCX11958.1"/>
    </source>
</evidence>
<feature type="transmembrane region" description="Helical" evidence="3">
    <location>
        <begin position="503"/>
        <end position="521"/>
    </location>
</feature>
<sequence>MSSEKQALAMNEKAPISPVAGPGRVETFASTATSSSDALAPESGDVGGLIVERLRAYKHAVDYLEKYISQTETLHKILGKEYTKVLKTVDEPLREGHHFSQAPGGIASFFETLRGNTSKLSVAHTECAVELKSGVLPILERLHKEIKDRQKHVAEECERKAKAVAKARNSTQNQVELLGTWTSAFDGLGGADGKLTKIPDGKMKPENDPFLLKKGVIKRLEKQVLEENAQRQDLIGVQNHTQQFEGHIVSTIQSALNALNTILSNQAELQRKMYLDVLEKGNSIPPDFEFVNFLTRNAETLIDPAAPKRTVEAISFPGDNHRATIPLIEGAIQRKGTIMRSYNSGYYVVTPAKYLHEFKDHDSVTSTKDPEPEMSLFLPECNISPLTKDGKFVLTGKVTKGLMSSKHDYAFKCGNAAEGQKWYDAISQFCANGTKSAAELSSAATSPAASVAPSVVTAASPAASVAATPVATPADMELELQIMDCMCTCVVLGVLMTTDWISARLYSCLFIVFLVFFVGGCG</sequence>